<evidence type="ECO:0000313" key="1">
    <source>
        <dbReference type="EMBL" id="QHR78561.1"/>
    </source>
</evidence>
<proteinExistence type="predicted"/>
<protein>
    <submittedName>
        <fullName evidence="1">Uncharacterized protein</fullName>
    </submittedName>
</protein>
<dbReference type="EMBL" id="MN803438">
    <property type="protein sequence ID" value="QHR78561.1"/>
    <property type="molecule type" value="Genomic_DNA"/>
</dbReference>
<keyword evidence="2" id="KW-1185">Reference proteome</keyword>
<accession>A0A6B9XMQ0</accession>
<dbReference type="RefSeq" id="YP_010087953.1">
    <property type="nucleotide sequence ID" value="NC_055603.1"/>
</dbReference>
<name>A0A6B9XMQ0_9VIRU</name>
<dbReference type="Proteomes" id="UP000678193">
    <property type="component" value="Segment"/>
</dbReference>
<dbReference type="GeneID" id="65103286"/>
<reference evidence="1" key="1">
    <citation type="journal article" date="2020" name="Arch. Virol.">
        <title>Complete genome sequence and analysis of a novel lymphocystivirus detected in whitemouth croaker (Micropogonias furnieri): lymphocystis disease virus 4.</title>
        <authorList>
            <person name="Doszpoly A."/>
            <person name="Kajan G.L."/>
            <person name="Puentes R."/>
            <person name="Perretta A."/>
        </authorList>
    </citation>
    <scope>NUCLEOTIDE SEQUENCE</scope>
    <source>
        <strain evidence="1">LCDV-WC</strain>
    </source>
</reference>
<organism evidence="1 2">
    <name type="scientific">Lymphocystis disease virus 4</name>
    <dbReference type="NCBI Taxonomy" id="2704413"/>
    <lineage>
        <taxon>Viruses</taxon>
        <taxon>Varidnaviria</taxon>
        <taxon>Bamfordvirae</taxon>
        <taxon>Nucleocytoviricota</taxon>
        <taxon>Megaviricetes</taxon>
        <taxon>Pimascovirales</taxon>
        <taxon>Pimascovirales incertae sedis</taxon>
        <taxon>Iridoviridae</taxon>
        <taxon>Alphairidovirinae</taxon>
        <taxon>Lymphocystivirus</taxon>
        <taxon>Lymphocystivirus micropogonias1</taxon>
    </lineage>
</organism>
<dbReference type="KEGG" id="vg:65103286"/>
<sequence length="91" mass="10579">MDLKILLIESLIDLTSVEFNYFKSNLQVILPLVKVKRFIINLTKLEVIELLWTTLKGSSFKYVLSALKTSGFIEQYNFLNKNLTDILFCTE</sequence>
<evidence type="ECO:0000313" key="2">
    <source>
        <dbReference type="Proteomes" id="UP000678193"/>
    </source>
</evidence>